<dbReference type="SUPFAM" id="SSF55073">
    <property type="entry name" value="Nucleotide cyclase"/>
    <property type="match status" value="1"/>
</dbReference>
<evidence type="ECO:0000259" key="4">
    <source>
        <dbReference type="PROSITE" id="PS50887"/>
    </source>
</evidence>
<keyword evidence="6" id="KW-1185">Reference proteome</keyword>
<dbReference type="SUPFAM" id="SSF55785">
    <property type="entry name" value="PYP-like sensor domain (PAS domain)"/>
    <property type="match status" value="1"/>
</dbReference>
<dbReference type="InterPro" id="IPR001633">
    <property type="entry name" value="EAL_dom"/>
</dbReference>
<organism evidence="5 6">
    <name type="scientific">Mesorhizobium shangrilense</name>
    <dbReference type="NCBI Taxonomy" id="460060"/>
    <lineage>
        <taxon>Bacteria</taxon>
        <taxon>Pseudomonadati</taxon>
        <taxon>Pseudomonadota</taxon>
        <taxon>Alphaproteobacteria</taxon>
        <taxon>Hyphomicrobiales</taxon>
        <taxon>Phyllobacteriaceae</taxon>
        <taxon>Mesorhizobium</taxon>
    </lineage>
</organism>
<evidence type="ECO:0000259" key="3">
    <source>
        <dbReference type="PROSITE" id="PS50883"/>
    </source>
</evidence>
<feature type="domain" description="EAL" evidence="3">
    <location>
        <begin position="457"/>
        <end position="707"/>
    </location>
</feature>
<gene>
    <name evidence="5" type="ORF">ABVQ20_01200</name>
</gene>
<dbReference type="InterPro" id="IPR029787">
    <property type="entry name" value="Nucleotide_cyclase"/>
</dbReference>
<dbReference type="PANTHER" id="PTHR44757:SF2">
    <property type="entry name" value="BIOFILM ARCHITECTURE MAINTENANCE PROTEIN MBAA"/>
    <property type="match status" value="1"/>
</dbReference>
<dbReference type="Pfam" id="PF00990">
    <property type="entry name" value="GGDEF"/>
    <property type="match status" value="1"/>
</dbReference>
<dbReference type="InterPro" id="IPR052155">
    <property type="entry name" value="Biofilm_reg_signaling"/>
</dbReference>
<protein>
    <submittedName>
        <fullName evidence="5">EAL domain-containing protein</fullName>
    </submittedName>
</protein>
<dbReference type="PROSITE" id="PS50883">
    <property type="entry name" value="EAL"/>
    <property type="match status" value="1"/>
</dbReference>
<dbReference type="CDD" id="cd00130">
    <property type="entry name" value="PAS"/>
    <property type="match status" value="1"/>
</dbReference>
<dbReference type="InterPro" id="IPR043128">
    <property type="entry name" value="Rev_trsase/Diguanyl_cyclase"/>
</dbReference>
<dbReference type="Gene3D" id="3.30.450.20">
    <property type="entry name" value="PAS domain"/>
    <property type="match status" value="1"/>
</dbReference>
<dbReference type="Pfam" id="PF13426">
    <property type="entry name" value="PAS_9"/>
    <property type="match status" value="1"/>
</dbReference>
<evidence type="ECO:0000313" key="5">
    <source>
        <dbReference type="EMBL" id="MET2825587.1"/>
    </source>
</evidence>
<dbReference type="Gene3D" id="3.20.20.450">
    <property type="entry name" value="EAL domain"/>
    <property type="match status" value="1"/>
</dbReference>
<dbReference type="Gene3D" id="3.30.70.270">
    <property type="match status" value="1"/>
</dbReference>
<dbReference type="Proteomes" id="UP001548832">
    <property type="component" value="Unassembled WGS sequence"/>
</dbReference>
<accession>A0ABV2D6J6</accession>
<dbReference type="SMART" id="SM00052">
    <property type="entry name" value="EAL"/>
    <property type="match status" value="1"/>
</dbReference>
<dbReference type="PANTHER" id="PTHR44757">
    <property type="entry name" value="DIGUANYLATE CYCLASE DGCP"/>
    <property type="match status" value="1"/>
</dbReference>
<dbReference type="PROSITE" id="PS50113">
    <property type="entry name" value="PAC"/>
    <property type="match status" value="1"/>
</dbReference>
<dbReference type="SUPFAM" id="SSF141868">
    <property type="entry name" value="EAL domain-like"/>
    <property type="match status" value="1"/>
</dbReference>
<dbReference type="InterPro" id="IPR000014">
    <property type="entry name" value="PAS"/>
</dbReference>
<reference evidence="5 6" key="1">
    <citation type="submission" date="2024-06" db="EMBL/GenBank/DDBJ databases">
        <authorList>
            <person name="Kim D.-U."/>
        </authorList>
    </citation>
    <scope>NUCLEOTIDE SEQUENCE [LARGE SCALE GENOMIC DNA]</scope>
    <source>
        <strain evidence="5 6">KACC15460</strain>
    </source>
</reference>
<dbReference type="SMART" id="SM00086">
    <property type="entry name" value="PAC"/>
    <property type="match status" value="1"/>
</dbReference>
<dbReference type="Pfam" id="PF00563">
    <property type="entry name" value="EAL"/>
    <property type="match status" value="1"/>
</dbReference>
<dbReference type="CDD" id="cd01949">
    <property type="entry name" value="GGDEF"/>
    <property type="match status" value="1"/>
</dbReference>
<evidence type="ECO:0000259" key="2">
    <source>
        <dbReference type="PROSITE" id="PS50113"/>
    </source>
</evidence>
<dbReference type="SMART" id="SM00267">
    <property type="entry name" value="GGDEF"/>
    <property type="match status" value="1"/>
</dbReference>
<sequence>MPQRIFRRLWIDRIGDRPDAEFVVLQASREIGSIGGKQVLFRFVEDADMCAPGYLAHDADAGLAGRIGRLIAHVDATFRMHEYFTDPLDRSRPTRPHATSTIPLRNLMIVPVECVRQLALYGACTSGEAISCGTNMTEIFKAGFGSLIRNAAADNPRRSGVPEAIVARLPNLSRDGLAISDLRERGMALIYVNSAFQDITGYSSDELIGRNCRFLQGSDRLQPEIQFIRDAIARRADVAVTLKNYRKDGRWFWNELRLATMSIAGGEPTHYVGLIRDVTASRAAAAQIAQSTRADMLTGVLNRYAFVEDVDILLSKGERPILIAKIDMARFHDINEGYGYDVGDQVLMQIARRLTNTGAALVCRTGSNEFALAQPLSHADEARATIEMIRQSLAPRYLVAGATIRIRFAMGYVVGNQTTDAMTLVRRAGAALHRSKSSAFLDVCAFSSEDDRRARNRLRMTSEMQQALEHDEFDLHYQPQVDLATGTIVGAEALLRWHHGLFGMQSPDKFIGHAEDTGLILDIGARGLRTVADFAARMNRDRQVPIGFSFNVSPIEFKLRDMPKFVSDVLTASGADAASIKLELTESLMVESSAEMLSIMRDLRELGVGLSIDDFGTGYANLRYLEDFPLTEIKIDRGFVKGLAQSRSKRVIIESIIRISRELGFHVVAEGIETEVERTLLRDMDCDFGQGFLFGRPVNAAGFESLV</sequence>
<dbReference type="CDD" id="cd01948">
    <property type="entry name" value="EAL"/>
    <property type="match status" value="1"/>
</dbReference>
<dbReference type="InterPro" id="IPR001610">
    <property type="entry name" value="PAC"/>
</dbReference>
<feature type="domain" description="GGDEF" evidence="4">
    <location>
        <begin position="319"/>
        <end position="448"/>
    </location>
</feature>
<feature type="domain" description="PAC" evidence="2">
    <location>
        <begin position="236"/>
        <end position="290"/>
    </location>
</feature>
<dbReference type="InterPro" id="IPR035965">
    <property type="entry name" value="PAS-like_dom_sf"/>
</dbReference>
<dbReference type="NCBIfam" id="TIGR00254">
    <property type="entry name" value="GGDEF"/>
    <property type="match status" value="1"/>
</dbReference>
<dbReference type="EMBL" id="JBEWSZ010000001">
    <property type="protein sequence ID" value="MET2825587.1"/>
    <property type="molecule type" value="Genomic_DNA"/>
</dbReference>
<dbReference type="SMART" id="SM00091">
    <property type="entry name" value="PAS"/>
    <property type="match status" value="1"/>
</dbReference>
<dbReference type="RefSeq" id="WP_354457677.1">
    <property type="nucleotide sequence ID" value="NZ_JBEWSZ010000001.1"/>
</dbReference>
<evidence type="ECO:0000313" key="6">
    <source>
        <dbReference type="Proteomes" id="UP001548832"/>
    </source>
</evidence>
<comment type="caution">
    <text evidence="5">The sequence shown here is derived from an EMBL/GenBank/DDBJ whole genome shotgun (WGS) entry which is preliminary data.</text>
</comment>
<dbReference type="InterPro" id="IPR000160">
    <property type="entry name" value="GGDEF_dom"/>
</dbReference>
<dbReference type="InterPro" id="IPR035919">
    <property type="entry name" value="EAL_sf"/>
</dbReference>
<name>A0ABV2D6J6_9HYPH</name>
<dbReference type="PROSITE" id="PS50112">
    <property type="entry name" value="PAS"/>
    <property type="match status" value="1"/>
</dbReference>
<dbReference type="NCBIfam" id="TIGR00229">
    <property type="entry name" value="sensory_box"/>
    <property type="match status" value="1"/>
</dbReference>
<feature type="domain" description="PAS" evidence="1">
    <location>
        <begin position="182"/>
        <end position="224"/>
    </location>
</feature>
<dbReference type="InterPro" id="IPR000700">
    <property type="entry name" value="PAS-assoc_C"/>
</dbReference>
<evidence type="ECO:0000259" key="1">
    <source>
        <dbReference type="PROSITE" id="PS50112"/>
    </source>
</evidence>
<proteinExistence type="predicted"/>
<dbReference type="PROSITE" id="PS50887">
    <property type="entry name" value="GGDEF"/>
    <property type="match status" value="1"/>
</dbReference>